<evidence type="ECO:0000256" key="1">
    <source>
        <dbReference type="SAM" id="MobiDB-lite"/>
    </source>
</evidence>
<sequence>MLQSTVSSIAFEEQRLTRPADNTMISNTFTSITMQEELTEGQSVQMSLREEPTEGQSVQISLQEEPTEGQSVQISLREEPTEGQSVQISLQEEPTEGQSVQISLREEPTEGQSVQISLQEEPTEGQSVQISLQEEPTEGQSIQMSLQDDPTEGQSIQMSLQEETTEGQSIQMSLQDEPTEGQSIQMSLQEETTEGQSIQMSLQDEPTEGQSVQLSLRTTTVQSNDDIVMQMSYDIGSASEQSLSYQLQDSRMNEDQLSPAEMKPPQQLSQRAAKAALTPRSQAAAPVTPRSRSGTTIYLASGRQRVSGEQEMSSIGSNLLTVGTESTRGETYDVVVTEHTRHFPGSKWEATVASLLETVKRAVVNETAAATGVKLKYVQVMKVEATAAGMTCGITIGHPSSMAASEIDEKLSSCSYEGTMALLEYPIGHGKNLQSGLSADLAASEAAASAHDQPIGEQEEVPAAAPKKKAKQDAMARARRKIFRPLPKLLVTPRTYQFRAPRPGAEHSMDRDSILYGEGPKEGAVGFRNGSLAPDATPRRGTNGSRSPSTWIHRNGITRHSVHVSPQHVQRGVVPAALRPRPIIQTPLSDASAHRSINGVEHMADTHEVSHRSRSSLQLTLTLGVDSKSDAAPGESVVTPMSMVLSGSTVDQNDHISVTPSVKGAADVEEAPQPEHHGQQEAAFDYDVAYSELTSMNMVVDEDSNLLVLTSEGSVL</sequence>
<feature type="region of interest" description="Disordered" evidence="1">
    <location>
        <begin position="248"/>
        <end position="292"/>
    </location>
</feature>
<reference evidence="3 4" key="1">
    <citation type="submission" date="2024-02" db="EMBL/GenBank/DDBJ databases">
        <title>FIRST GENOME SEQUENCES OF Leishmania (Viannia) shawi, Leishmania (Viannia) lindenbergi AND Leishmania (Viannia) utingensis.</title>
        <authorList>
            <person name="Resadore F."/>
            <person name="Custodio M.G.F."/>
            <person name="Boite M.C."/>
            <person name="Cupolillo E."/>
            <person name="Ferreira G.E.M."/>
        </authorList>
    </citation>
    <scope>NUCLEOTIDE SEQUENCE [LARGE SCALE GENOMIC DNA]</scope>
    <source>
        <strain evidence="3 4">MHOM/BR/1966/M15733</strain>
    </source>
</reference>
<dbReference type="AlphaFoldDB" id="A0AAW3AAU6"/>
<dbReference type="EMBL" id="JBAMZK010000027">
    <property type="protein sequence ID" value="KAL0502920.1"/>
    <property type="molecule type" value="Genomic_DNA"/>
</dbReference>
<accession>A0AAW3AAU6</accession>
<gene>
    <name evidence="3" type="ORF">Q4I31_004535</name>
</gene>
<feature type="compositionally biased region" description="Polar residues" evidence="1">
    <location>
        <begin position="82"/>
        <end position="102"/>
    </location>
</feature>
<feature type="region of interest" description="Disordered" evidence="1">
    <location>
        <begin position="40"/>
        <end position="154"/>
    </location>
</feature>
<feature type="compositionally biased region" description="Polar residues" evidence="1">
    <location>
        <begin position="54"/>
        <end position="74"/>
    </location>
</feature>
<name>A0AAW3AAU6_9TRYP</name>
<feature type="region of interest" description="Disordered" evidence="1">
    <location>
        <begin position="444"/>
        <end position="473"/>
    </location>
</feature>
<evidence type="ECO:0000259" key="2">
    <source>
        <dbReference type="Pfam" id="PF23398"/>
    </source>
</evidence>
<evidence type="ECO:0000313" key="3">
    <source>
        <dbReference type="EMBL" id="KAL0502920.1"/>
    </source>
</evidence>
<feature type="compositionally biased region" description="Polar residues" evidence="1">
    <location>
        <begin position="110"/>
        <end position="154"/>
    </location>
</feature>
<feature type="region of interest" description="Disordered" evidence="1">
    <location>
        <begin position="518"/>
        <end position="552"/>
    </location>
</feature>
<evidence type="ECO:0000313" key="4">
    <source>
        <dbReference type="Proteomes" id="UP001500131"/>
    </source>
</evidence>
<comment type="caution">
    <text evidence="3">The sequence shown here is derived from an EMBL/GenBank/DDBJ whole genome shotgun (WGS) entry which is preliminary data.</text>
</comment>
<keyword evidence="4" id="KW-1185">Reference proteome</keyword>
<dbReference type="Pfam" id="PF23398">
    <property type="entry name" value="FAZ1_cons"/>
    <property type="match status" value="1"/>
</dbReference>
<feature type="compositionally biased region" description="Polar residues" evidence="1">
    <location>
        <begin position="540"/>
        <end position="552"/>
    </location>
</feature>
<dbReference type="Proteomes" id="UP001500131">
    <property type="component" value="Unassembled WGS sequence"/>
</dbReference>
<feature type="domain" description="Flagellar attachment zone protein 1 conserved" evidence="2">
    <location>
        <begin position="335"/>
        <end position="424"/>
    </location>
</feature>
<protein>
    <recommendedName>
        <fullName evidence="2">Flagellar attachment zone protein 1 conserved domain-containing protein</fullName>
    </recommendedName>
</protein>
<proteinExistence type="predicted"/>
<organism evidence="3 4">
    <name type="scientific">Leishmania lindenbergi</name>
    <dbReference type="NCBI Taxonomy" id="651832"/>
    <lineage>
        <taxon>Eukaryota</taxon>
        <taxon>Discoba</taxon>
        <taxon>Euglenozoa</taxon>
        <taxon>Kinetoplastea</taxon>
        <taxon>Metakinetoplastina</taxon>
        <taxon>Trypanosomatida</taxon>
        <taxon>Trypanosomatidae</taxon>
        <taxon>Leishmaniinae</taxon>
        <taxon>Leishmania</taxon>
    </lineage>
</organism>
<dbReference type="InterPro" id="IPR056614">
    <property type="entry name" value="FAZ1_cons"/>
</dbReference>